<accession>A0AAF0J9V7</accession>
<dbReference type="AlphaFoldDB" id="A0AAF0J9V7"/>
<name>A0AAF0J9V7_9BASI</name>
<dbReference type="InterPro" id="IPR050907">
    <property type="entry name" value="SRSF"/>
</dbReference>
<keyword evidence="1" id="KW-0694">RNA-binding</keyword>
<evidence type="ECO:0000313" key="5">
    <source>
        <dbReference type="Proteomes" id="UP001217754"/>
    </source>
</evidence>
<dbReference type="InterPro" id="IPR012677">
    <property type="entry name" value="Nucleotide-bd_a/b_plait_sf"/>
</dbReference>
<feature type="domain" description="RRM" evidence="3">
    <location>
        <begin position="11"/>
        <end position="88"/>
    </location>
</feature>
<evidence type="ECO:0000256" key="1">
    <source>
        <dbReference type="PROSITE-ProRule" id="PRU00176"/>
    </source>
</evidence>
<dbReference type="PROSITE" id="PS50102">
    <property type="entry name" value="RRM"/>
    <property type="match status" value="1"/>
</dbReference>
<dbReference type="SMART" id="SM00360">
    <property type="entry name" value="RRM"/>
    <property type="match status" value="1"/>
</dbReference>
<dbReference type="GeneID" id="85225783"/>
<protein>
    <recommendedName>
        <fullName evidence="3">RRM domain-containing protein</fullName>
    </recommendedName>
</protein>
<evidence type="ECO:0000256" key="2">
    <source>
        <dbReference type="SAM" id="MobiDB-lite"/>
    </source>
</evidence>
<evidence type="ECO:0000259" key="3">
    <source>
        <dbReference type="PROSITE" id="PS50102"/>
    </source>
</evidence>
<reference evidence="4" key="1">
    <citation type="submission" date="2023-03" db="EMBL/GenBank/DDBJ databases">
        <title>Mating type loci evolution in Malassezia.</title>
        <authorList>
            <person name="Coelho M.A."/>
        </authorList>
    </citation>
    <scope>NUCLEOTIDE SEQUENCE</scope>
    <source>
        <strain evidence="4">CBS 9431</strain>
    </source>
</reference>
<sequence length="207" mass="23322">MASGRRPVPSRTLYVTGFPPKISARELAEDFERIGPLVRCDIPAPKSAASKPYAFVEYDDIRDAEDAYHDLHGLPFGSYKIDVQYAKSKPSVPARSGGPRRRSPSPRRSERKYDREPPRDSRAPRERSPEDRAPRDLDRDLDGGHEDEAARDTDARRGRDDPRDDPRDDDPRDDPRAENDAMTDARDAPADAKQDTREQDTEPAADA</sequence>
<dbReference type="SUPFAM" id="SSF54928">
    <property type="entry name" value="RNA-binding domain, RBD"/>
    <property type="match status" value="1"/>
</dbReference>
<dbReference type="GO" id="GO:0003723">
    <property type="term" value="F:RNA binding"/>
    <property type="evidence" value="ECO:0007669"/>
    <property type="project" value="UniProtKB-UniRule"/>
</dbReference>
<proteinExistence type="predicted"/>
<organism evidence="4 5">
    <name type="scientific">Malassezia japonica</name>
    <dbReference type="NCBI Taxonomy" id="223818"/>
    <lineage>
        <taxon>Eukaryota</taxon>
        <taxon>Fungi</taxon>
        <taxon>Dikarya</taxon>
        <taxon>Basidiomycota</taxon>
        <taxon>Ustilaginomycotina</taxon>
        <taxon>Malasseziomycetes</taxon>
        <taxon>Malasseziales</taxon>
        <taxon>Malasseziaceae</taxon>
        <taxon>Malassezia</taxon>
    </lineage>
</organism>
<dbReference type="Gene3D" id="3.30.70.330">
    <property type="match status" value="1"/>
</dbReference>
<gene>
    <name evidence="4" type="ORF">MJAP1_002132</name>
</gene>
<feature type="region of interest" description="Disordered" evidence="2">
    <location>
        <begin position="87"/>
        <end position="207"/>
    </location>
</feature>
<keyword evidence="5" id="KW-1185">Reference proteome</keyword>
<evidence type="ECO:0000313" key="4">
    <source>
        <dbReference type="EMBL" id="WFD39162.1"/>
    </source>
</evidence>
<feature type="compositionally biased region" description="Basic and acidic residues" evidence="2">
    <location>
        <begin position="107"/>
        <end position="200"/>
    </location>
</feature>
<dbReference type="EMBL" id="CP119960">
    <property type="protein sequence ID" value="WFD39162.1"/>
    <property type="molecule type" value="Genomic_DNA"/>
</dbReference>
<dbReference type="PANTHER" id="PTHR23147">
    <property type="entry name" value="SERINE/ARGININE RICH SPLICING FACTOR"/>
    <property type="match status" value="1"/>
</dbReference>
<dbReference type="InterPro" id="IPR035979">
    <property type="entry name" value="RBD_domain_sf"/>
</dbReference>
<dbReference type="Pfam" id="PF00076">
    <property type="entry name" value="RRM_1"/>
    <property type="match status" value="1"/>
</dbReference>
<dbReference type="RefSeq" id="XP_060122059.1">
    <property type="nucleotide sequence ID" value="XM_060266076.1"/>
</dbReference>
<dbReference type="InterPro" id="IPR000504">
    <property type="entry name" value="RRM_dom"/>
</dbReference>
<dbReference type="Proteomes" id="UP001217754">
    <property type="component" value="Chromosome 3"/>
</dbReference>